<name>A0AAJ0A9F3_9PEZI</name>
<sequence>MVSHMPDQIGLSAMAQLPGRKPSKVSSMLGGHISRVTGRQTRTQLEDGVMPIPATSLRGYLVLLLMVGVVSIRRRGRRGLVRD</sequence>
<evidence type="ECO:0000256" key="1">
    <source>
        <dbReference type="SAM" id="MobiDB-lite"/>
    </source>
</evidence>
<dbReference type="RefSeq" id="XP_060422206.1">
    <property type="nucleotide sequence ID" value="XM_060567567.1"/>
</dbReference>
<keyword evidence="2" id="KW-1133">Transmembrane helix</keyword>
<evidence type="ECO:0000313" key="3">
    <source>
        <dbReference type="EMBL" id="KAK1657442.1"/>
    </source>
</evidence>
<proteinExistence type="predicted"/>
<dbReference type="GeneID" id="85452093"/>
<feature type="transmembrane region" description="Helical" evidence="2">
    <location>
        <begin position="52"/>
        <end position="72"/>
    </location>
</feature>
<evidence type="ECO:0000313" key="4">
    <source>
        <dbReference type="Proteomes" id="UP001224890"/>
    </source>
</evidence>
<evidence type="ECO:0000256" key="2">
    <source>
        <dbReference type="SAM" id="Phobius"/>
    </source>
</evidence>
<keyword evidence="2" id="KW-0812">Transmembrane</keyword>
<organism evidence="3 4">
    <name type="scientific">Colletotrichum godetiae</name>
    <dbReference type="NCBI Taxonomy" id="1209918"/>
    <lineage>
        <taxon>Eukaryota</taxon>
        <taxon>Fungi</taxon>
        <taxon>Dikarya</taxon>
        <taxon>Ascomycota</taxon>
        <taxon>Pezizomycotina</taxon>
        <taxon>Sordariomycetes</taxon>
        <taxon>Hypocreomycetidae</taxon>
        <taxon>Glomerellales</taxon>
        <taxon>Glomerellaceae</taxon>
        <taxon>Colletotrichum</taxon>
        <taxon>Colletotrichum acutatum species complex</taxon>
    </lineage>
</organism>
<dbReference type="AlphaFoldDB" id="A0AAJ0A9F3"/>
<keyword evidence="2" id="KW-0472">Membrane</keyword>
<keyword evidence="4" id="KW-1185">Reference proteome</keyword>
<dbReference type="EMBL" id="JAHMHR010000092">
    <property type="protein sequence ID" value="KAK1657442.1"/>
    <property type="molecule type" value="Genomic_DNA"/>
</dbReference>
<accession>A0AAJ0A9F3</accession>
<feature type="region of interest" description="Disordered" evidence="1">
    <location>
        <begin position="1"/>
        <end position="37"/>
    </location>
</feature>
<dbReference type="Proteomes" id="UP001224890">
    <property type="component" value="Unassembled WGS sequence"/>
</dbReference>
<reference evidence="3" key="1">
    <citation type="submission" date="2021-06" db="EMBL/GenBank/DDBJ databases">
        <title>Comparative genomics, transcriptomics and evolutionary studies reveal genomic signatures of adaptation to plant cell wall in hemibiotrophic fungi.</title>
        <authorList>
            <consortium name="DOE Joint Genome Institute"/>
            <person name="Baroncelli R."/>
            <person name="Diaz J.F."/>
            <person name="Benocci T."/>
            <person name="Peng M."/>
            <person name="Battaglia E."/>
            <person name="Haridas S."/>
            <person name="Andreopoulos W."/>
            <person name="Labutti K."/>
            <person name="Pangilinan J."/>
            <person name="Floch G.L."/>
            <person name="Makela M.R."/>
            <person name="Henrissat B."/>
            <person name="Grigoriev I.V."/>
            <person name="Crouch J.A."/>
            <person name="De Vries R.P."/>
            <person name="Sukno S.A."/>
            <person name="Thon M.R."/>
        </authorList>
    </citation>
    <scope>NUCLEOTIDE SEQUENCE</scope>
    <source>
        <strain evidence="3">CBS 193.32</strain>
    </source>
</reference>
<comment type="caution">
    <text evidence="3">The sequence shown here is derived from an EMBL/GenBank/DDBJ whole genome shotgun (WGS) entry which is preliminary data.</text>
</comment>
<gene>
    <name evidence="3" type="ORF">BDP55DRAFT_437780</name>
</gene>
<protein>
    <submittedName>
        <fullName evidence="3">Uncharacterized protein</fullName>
    </submittedName>
</protein>